<dbReference type="Proteomes" id="UP000398217">
    <property type="component" value="Unassembled WGS sequence"/>
</dbReference>
<dbReference type="RefSeq" id="WP_155284461.1">
    <property type="nucleotide sequence ID" value="NZ_BLBC01000006.1"/>
</dbReference>
<comment type="caution">
    <text evidence="8">The sequence shown here is derived from an EMBL/GenBank/DDBJ whole genome shotgun (WGS) entry which is preliminary data.</text>
</comment>
<evidence type="ECO:0000256" key="4">
    <source>
        <dbReference type="ARBA" id="ARBA00022989"/>
    </source>
</evidence>
<dbReference type="AlphaFoldDB" id="A0A5M4B869"/>
<organism evidence="8 9">
    <name type="scientific">Capnocytophaga felis</name>
    <dbReference type="NCBI Taxonomy" id="2267611"/>
    <lineage>
        <taxon>Bacteria</taxon>
        <taxon>Pseudomonadati</taxon>
        <taxon>Bacteroidota</taxon>
        <taxon>Flavobacteriia</taxon>
        <taxon>Flavobacteriales</taxon>
        <taxon>Flavobacteriaceae</taxon>
        <taxon>Capnocytophaga</taxon>
    </lineage>
</organism>
<evidence type="ECO:0000256" key="5">
    <source>
        <dbReference type="ARBA" id="ARBA00023136"/>
    </source>
</evidence>
<keyword evidence="4 6" id="KW-1133">Transmembrane helix</keyword>
<comment type="subcellular location">
    <subcellularLocation>
        <location evidence="1">Membrane</location>
        <topology evidence="1">Multi-pass membrane protein</topology>
    </subcellularLocation>
</comment>
<dbReference type="GO" id="GO:0016020">
    <property type="term" value="C:membrane"/>
    <property type="evidence" value="ECO:0007669"/>
    <property type="project" value="UniProtKB-SubCell"/>
</dbReference>
<name>A0A5M4B869_9FLAO</name>
<dbReference type="PANTHER" id="PTHR31566">
    <property type="entry name" value="CYTOCHROME C BIOGENESIS PROTEIN CCS1, CHLOROPLASTIC"/>
    <property type="match status" value="1"/>
</dbReference>
<protein>
    <submittedName>
        <fullName evidence="8">Membrane protein</fullName>
    </submittedName>
</protein>
<keyword evidence="9" id="KW-1185">Reference proteome</keyword>
<gene>
    <name evidence="8" type="ORF">RCZ01_10950</name>
</gene>
<dbReference type="InterPro" id="IPR023494">
    <property type="entry name" value="Cyt_c_bgen_Ccs1/CcsB/ResB"/>
</dbReference>
<dbReference type="PANTHER" id="PTHR31566:SF5">
    <property type="entry name" value="RESB-LIKE DOMAIN-CONTAINING PROTEIN"/>
    <property type="match status" value="1"/>
</dbReference>
<feature type="transmembrane region" description="Helical" evidence="6">
    <location>
        <begin position="121"/>
        <end position="139"/>
    </location>
</feature>
<dbReference type="GO" id="GO:0017004">
    <property type="term" value="P:cytochrome complex assembly"/>
    <property type="evidence" value="ECO:0007669"/>
    <property type="project" value="UniProtKB-KW"/>
</dbReference>
<feature type="domain" description="ResB-like" evidence="7">
    <location>
        <begin position="296"/>
        <end position="367"/>
    </location>
</feature>
<keyword evidence="5 6" id="KW-0472">Membrane</keyword>
<feature type="transmembrane region" description="Helical" evidence="6">
    <location>
        <begin position="385"/>
        <end position="405"/>
    </location>
</feature>
<feature type="transmembrane region" description="Helical" evidence="6">
    <location>
        <begin position="46"/>
        <end position="65"/>
    </location>
</feature>
<proteinExistence type="predicted"/>
<evidence type="ECO:0000259" key="7">
    <source>
        <dbReference type="Pfam" id="PF05140"/>
    </source>
</evidence>
<dbReference type="EMBL" id="BLBC01000006">
    <property type="protein sequence ID" value="GET45793.1"/>
    <property type="molecule type" value="Genomic_DNA"/>
</dbReference>
<evidence type="ECO:0000256" key="6">
    <source>
        <dbReference type="SAM" id="Phobius"/>
    </source>
</evidence>
<evidence type="ECO:0000256" key="3">
    <source>
        <dbReference type="ARBA" id="ARBA00022748"/>
    </source>
</evidence>
<dbReference type="Pfam" id="PF05140">
    <property type="entry name" value="ResB"/>
    <property type="match status" value="1"/>
</dbReference>
<evidence type="ECO:0000256" key="1">
    <source>
        <dbReference type="ARBA" id="ARBA00004141"/>
    </source>
</evidence>
<sequence length="409" mass="46480">MNLDKEFHKSNQYRYSVLIALLSVLLGLILQYFLGSIPKSWFSFPQNIVGGLAFVLLNTAIFFLFKKKNFINLHSSTPFAIVTVITLGLLTIGLGSISVDKGHHQTSPLILQFGLDDITKTWYFALVFLMALTNLWLAILKRSVVYQAKNITFLLNHFGLWLVMFAGVLGQGDLIRLKMDLRKDQIEWRATDDYGNVIQLPIAMELKSFDIDIYPNKLFVIDSLGNSLPKSKPEGFMLEKDGSEGKIMDWKITQHTYYEKAVPESDSTYVSHGMWGATNAAFVTVENLKTGVKKQEWISAGNFQLPPRTIELDAQHTLVMAPAEARKFQSEVVIYQKNTEQVRNEKIEVNHPVKVDGWKVYQVSYDERMGRWSDLSVVELVLDPWLPVVYTGIFILMAGGIAFLLTNRK</sequence>
<evidence type="ECO:0000313" key="9">
    <source>
        <dbReference type="Proteomes" id="UP000398217"/>
    </source>
</evidence>
<dbReference type="InterPro" id="IPR007816">
    <property type="entry name" value="ResB-like_domain"/>
</dbReference>
<keyword evidence="2 6" id="KW-0812">Transmembrane</keyword>
<feature type="transmembrane region" description="Helical" evidence="6">
    <location>
        <begin position="77"/>
        <end position="99"/>
    </location>
</feature>
<feature type="transmembrane region" description="Helical" evidence="6">
    <location>
        <begin position="12"/>
        <end position="34"/>
    </location>
</feature>
<feature type="transmembrane region" description="Helical" evidence="6">
    <location>
        <begin position="151"/>
        <end position="170"/>
    </location>
</feature>
<evidence type="ECO:0000313" key="8">
    <source>
        <dbReference type="EMBL" id="GET45793.1"/>
    </source>
</evidence>
<evidence type="ECO:0000256" key="2">
    <source>
        <dbReference type="ARBA" id="ARBA00022692"/>
    </source>
</evidence>
<reference evidence="9" key="1">
    <citation type="journal article" date="2020" name="Int. J. Syst. Evol. Microbiol.">
        <title>Capnocytophaga felis sp. nov. isolated from the feline oral cavity.</title>
        <authorList>
            <person name="Suzuki M."/>
            <person name="Umeda K."/>
            <person name="Kimura M."/>
            <person name="Imaoka K."/>
            <person name="Morikawa S."/>
            <person name="Maeda K."/>
        </authorList>
    </citation>
    <scope>NUCLEOTIDE SEQUENCE [LARGE SCALE GENOMIC DNA]</scope>
    <source>
        <strain evidence="9">KC07070</strain>
    </source>
</reference>
<keyword evidence="3" id="KW-0201">Cytochrome c-type biogenesis</keyword>
<dbReference type="OrthoDB" id="596762at2"/>
<accession>A0A5M4B869</accession>